<keyword evidence="2" id="KW-0812">Transmembrane</keyword>
<evidence type="ECO:0000256" key="2">
    <source>
        <dbReference type="SAM" id="Phobius"/>
    </source>
</evidence>
<keyword evidence="2" id="KW-1133">Transmembrane helix</keyword>
<reference evidence="3" key="1">
    <citation type="submission" date="2022-06" db="EMBL/GenBank/DDBJ databases">
        <title>Leptospira isolates from biofilms formed at urban environments.</title>
        <authorList>
            <person name="Ribeiro P.S."/>
            <person name="Sousa T."/>
            <person name="Carvalho N."/>
            <person name="Aburjaile F."/>
            <person name="Neves F."/>
            <person name="Oliveira D."/>
            <person name="Blanco L."/>
            <person name="Lima J."/>
            <person name="Costa F."/>
            <person name="Brenig B."/>
            <person name="Soares S."/>
            <person name="Ramos R."/>
            <person name="Goes-Neto A."/>
            <person name="Matiuzzi M."/>
            <person name="Azevedo V."/>
            <person name="Ristow P."/>
        </authorList>
    </citation>
    <scope>NUCLEOTIDE SEQUENCE</scope>
    <source>
        <strain evidence="3">VSF7</strain>
    </source>
</reference>
<dbReference type="RefSeq" id="WP_100716396.1">
    <property type="nucleotide sequence ID" value="NZ_JAIZBN010000001.1"/>
</dbReference>
<evidence type="ECO:0000256" key="1">
    <source>
        <dbReference type="HAMAP-Rule" id="MF_01503"/>
    </source>
</evidence>
<dbReference type="AlphaFoldDB" id="A0A2N0AZX0"/>
<feature type="transmembrane region" description="Helical" evidence="2">
    <location>
        <begin position="6"/>
        <end position="26"/>
    </location>
</feature>
<organism evidence="3 4">
    <name type="scientific">Leptospira levettii</name>
    <dbReference type="NCBI Taxonomy" id="2023178"/>
    <lineage>
        <taxon>Bacteria</taxon>
        <taxon>Pseudomonadati</taxon>
        <taxon>Spirochaetota</taxon>
        <taxon>Spirochaetia</taxon>
        <taxon>Leptospirales</taxon>
        <taxon>Leptospiraceae</taxon>
        <taxon>Leptospira</taxon>
    </lineage>
</organism>
<dbReference type="GeneID" id="93339699"/>
<dbReference type="HAMAP" id="MF_01503">
    <property type="entry name" value="RemA"/>
    <property type="match status" value="1"/>
</dbReference>
<gene>
    <name evidence="3" type="ORF">ND810_07645</name>
</gene>
<comment type="caution">
    <text evidence="3">The sequence shown here is derived from an EMBL/GenBank/DDBJ whole genome shotgun (WGS) entry which is preliminary data.</text>
</comment>
<protein>
    <recommendedName>
        <fullName evidence="1">Putative regulatory protein ND810_07645</fullName>
    </recommendedName>
</protein>
<evidence type="ECO:0000313" key="3">
    <source>
        <dbReference type="EMBL" id="MCW7515026.1"/>
    </source>
</evidence>
<evidence type="ECO:0000313" key="4">
    <source>
        <dbReference type="Proteomes" id="UP001209694"/>
    </source>
</evidence>
<keyword evidence="2" id="KW-0472">Membrane</keyword>
<dbReference type="Proteomes" id="UP001209694">
    <property type="component" value="Unassembled WGS sequence"/>
</dbReference>
<comment type="similarity">
    <text evidence="1">Belongs to the RemA family.</text>
</comment>
<dbReference type="NCBIfam" id="NF003315">
    <property type="entry name" value="PRK04323.1"/>
    <property type="match status" value="1"/>
</dbReference>
<dbReference type="EMBL" id="JAMQQD010000002">
    <property type="protein sequence ID" value="MCW7515026.1"/>
    <property type="molecule type" value="Genomic_DNA"/>
</dbReference>
<proteinExistence type="inferred from homology"/>
<dbReference type="InterPro" id="IPR007169">
    <property type="entry name" value="RemA-like"/>
</dbReference>
<name>A0A2N0AZX0_9LEPT</name>
<sequence>MSSFPVLNVGFSNVVFVSKILTILLADSAGAKRLRTEAKSENRLIDATCGRKTRSVLVLDSGHILLSAIRPESLSKRLETGDNHIGEGEEESED</sequence>
<dbReference type="PANTHER" id="PTHR38449">
    <property type="entry name" value="REGULATORY PROTEIN TM_1690-RELATED"/>
    <property type="match status" value="1"/>
</dbReference>
<accession>A0A2N0AZX0</accession>
<dbReference type="Pfam" id="PF04025">
    <property type="entry name" value="RemA-like"/>
    <property type="match status" value="1"/>
</dbReference>
<dbReference type="PANTHER" id="PTHR38449:SF1">
    <property type="entry name" value="REGULATORY PROTEIN SSL2874-RELATED"/>
    <property type="match status" value="1"/>
</dbReference>